<sequence length="202" mass="23445">MKEKINEYLDGKLRKEEIEPLLEDKEYASYYEDLKKMKEGLRELRIESPDFVSKLGLVEKRHAVFRYSLAFALVLVIVFGAVFSRNFILNRELVSKQTEITRQFKVAPNMDIMQKPIEDTIKIEIDNGNVNSLLEELKKIATLKSTDKNSRTYVFAVKGDKVSEFLNTIENTPTVKVVENTLKDKSIDTNLFYQITLVIQQE</sequence>
<dbReference type="Proteomes" id="UP000004793">
    <property type="component" value="Chromosome"/>
</dbReference>
<dbReference type="KEGG" id="cex:CSE_13510"/>
<keyword evidence="1" id="KW-0812">Transmembrane</keyword>
<protein>
    <submittedName>
        <fullName evidence="2">Uncharacterized protein</fullName>
    </submittedName>
</protein>
<dbReference type="RefSeq" id="WP_014453872.1">
    <property type="nucleotide sequence ID" value="NC_017096.1"/>
</dbReference>
<accession>A0A7U6GFP4</accession>
<organism evidence="2 3">
    <name type="scientific">Caldisericum exile (strain DSM 21853 / NBRC 104410 / AZM16c01)</name>
    <dbReference type="NCBI Taxonomy" id="511051"/>
    <lineage>
        <taxon>Bacteria</taxon>
        <taxon>Pseudomonadati</taxon>
        <taxon>Caldisericota/Cryosericota group</taxon>
        <taxon>Caldisericota</taxon>
        <taxon>Caldisericia</taxon>
        <taxon>Caldisericales</taxon>
        <taxon>Caldisericaceae</taxon>
        <taxon>Caldisericum</taxon>
    </lineage>
</organism>
<gene>
    <name evidence="2" type="ordered locus">CSE_13510</name>
</gene>
<keyword evidence="3" id="KW-1185">Reference proteome</keyword>
<reference evidence="2 3" key="1">
    <citation type="submission" date="2011-01" db="EMBL/GenBank/DDBJ databases">
        <title>Whole genome sequence of Caldisericum exile AZM16c01.</title>
        <authorList>
            <person name="Narita-Yamada S."/>
            <person name="Kawakoshi A."/>
            <person name="Nakamura S."/>
            <person name="Sasagawa M."/>
            <person name="Fukada J."/>
            <person name="Sekine M."/>
            <person name="Kato Y."/>
            <person name="Fukai R."/>
            <person name="Sasaki K."/>
            <person name="Hanamaki A."/>
            <person name="Narita H."/>
            <person name="Konno Y."/>
            <person name="Mori K."/>
            <person name="Yamazaki S."/>
            <person name="Suzuki K."/>
            <person name="Fujita N."/>
        </authorList>
    </citation>
    <scope>NUCLEOTIDE SEQUENCE [LARGE SCALE GENOMIC DNA]</scope>
    <source>
        <strain evidence="3">DSM 21853 / NBRC 104410 / AZM16c01</strain>
    </source>
</reference>
<evidence type="ECO:0000256" key="1">
    <source>
        <dbReference type="SAM" id="Phobius"/>
    </source>
</evidence>
<dbReference type="EMBL" id="AP012051">
    <property type="protein sequence ID" value="BAL81477.1"/>
    <property type="molecule type" value="Genomic_DNA"/>
</dbReference>
<keyword evidence="1" id="KW-1133">Transmembrane helix</keyword>
<evidence type="ECO:0000313" key="3">
    <source>
        <dbReference type="Proteomes" id="UP000004793"/>
    </source>
</evidence>
<feature type="transmembrane region" description="Helical" evidence="1">
    <location>
        <begin position="64"/>
        <end position="83"/>
    </location>
</feature>
<proteinExistence type="predicted"/>
<dbReference type="AlphaFoldDB" id="A0A7U6GFP4"/>
<name>A0A7U6GFP4_CALEA</name>
<keyword evidence="1" id="KW-0472">Membrane</keyword>
<evidence type="ECO:0000313" key="2">
    <source>
        <dbReference type="EMBL" id="BAL81477.1"/>
    </source>
</evidence>